<comment type="caution">
    <text evidence="3">The sequence shown here is derived from an EMBL/GenBank/DDBJ whole genome shotgun (WGS) entry which is preliminary data.</text>
</comment>
<evidence type="ECO:0000313" key="3">
    <source>
        <dbReference type="EMBL" id="KAJ1903429.1"/>
    </source>
</evidence>
<evidence type="ECO:0000256" key="1">
    <source>
        <dbReference type="ARBA" id="ARBA00005043"/>
    </source>
</evidence>
<comment type="pathway">
    <text evidence="1">tRNA modification; 5-methoxycarbonylmethyl-2-thiouridine-tRNA biosynthesis.</text>
</comment>
<sequence>MGFAALDPHLPPHHQPGLPERATVLITDTLASDGGFLLHHFVTSALAPTSRSAKAGPRPTTATSAVPTIAAAGVTQQLADGLRLHSPEATVPEARVILVGLAQIYNHYFLIARKLGLNLTTFRDQGRFVFIDGVSRLSPYARLRSHEAGTGPVSTTAAHILPPLSQPAQTYLDELLRVLVGYLDGPVDVSALPSSGSPPPASSPPPPPSPAVQPCLILDDLSVLWNLGLDGPAIVRFAHACKIAVEARGGVLVVVVPADPCLRGQRQ</sequence>
<dbReference type="EMBL" id="JANBPT010002178">
    <property type="protein sequence ID" value="KAJ1903429.1"/>
    <property type="molecule type" value="Genomic_DNA"/>
</dbReference>
<dbReference type="Pfam" id="PF09807">
    <property type="entry name" value="ELP6"/>
    <property type="match status" value="1"/>
</dbReference>
<dbReference type="Gene3D" id="3.40.50.300">
    <property type="entry name" value="P-loop containing nucleotide triphosphate hydrolases"/>
    <property type="match status" value="1"/>
</dbReference>
<organism evidence="3 4">
    <name type="scientific">Tieghemiomyces parasiticus</name>
    <dbReference type="NCBI Taxonomy" id="78921"/>
    <lineage>
        <taxon>Eukaryota</taxon>
        <taxon>Fungi</taxon>
        <taxon>Fungi incertae sedis</taxon>
        <taxon>Zoopagomycota</taxon>
        <taxon>Kickxellomycotina</taxon>
        <taxon>Dimargaritomycetes</taxon>
        <taxon>Dimargaritales</taxon>
        <taxon>Dimargaritaceae</taxon>
        <taxon>Tieghemiomyces</taxon>
    </lineage>
</organism>
<keyword evidence="4" id="KW-1185">Reference proteome</keyword>
<gene>
    <name evidence="3" type="primary">ELP6</name>
    <name evidence="3" type="ORF">IWQ60_012580</name>
</gene>
<dbReference type="PANTHER" id="PTHR16184">
    <property type="entry name" value="ELONGATOR COMPLEX PROTEIN 6"/>
    <property type="match status" value="1"/>
</dbReference>
<dbReference type="InterPro" id="IPR027417">
    <property type="entry name" value="P-loop_NTPase"/>
</dbReference>
<dbReference type="AlphaFoldDB" id="A0A9W8DGB9"/>
<evidence type="ECO:0000313" key="4">
    <source>
        <dbReference type="Proteomes" id="UP001150569"/>
    </source>
</evidence>
<dbReference type="OrthoDB" id="9995306at2759"/>
<reference evidence="3" key="1">
    <citation type="submission" date="2022-07" db="EMBL/GenBank/DDBJ databases">
        <title>Phylogenomic reconstructions and comparative analyses of Kickxellomycotina fungi.</title>
        <authorList>
            <person name="Reynolds N.K."/>
            <person name="Stajich J.E."/>
            <person name="Barry K."/>
            <person name="Grigoriev I.V."/>
            <person name="Crous P."/>
            <person name="Smith M.E."/>
        </authorList>
    </citation>
    <scope>NUCLEOTIDE SEQUENCE</scope>
    <source>
        <strain evidence="3">RSA 861</strain>
    </source>
</reference>
<dbReference type="GO" id="GO:0033588">
    <property type="term" value="C:elongator holoenzyme complex"/>
    <property type="evidence" value="ECO:0007669"/>
    <property type="project" value="InterPro"/>
</dbReference>
<protein>
    <submittedName>
        <fullName evidence="3">Elongator subunit elp6</fullName>
    </submittedName>
</protein>
<comment type="similarity">
    <text evidence="2">Belongs to the ELP6 family.</text>
</comment>
<dbReference type="PANTHER" id="PTHR16184:SF6">
    <property type="entry name" value="ELONGATOR COMPLEX PROTEIN 6"/>
    <property type="match status" value="1"/>
</dbReference>
<name>A0A9W8DGB9_9FUNG</name>
<evidence type="ECO:0000256" key="2">
    <source>
        <dbReference type="ARBA" id="ARBA00008837"/>
    </source>
</evidence>
<dbReference type="InterPro" id="IPR018627">
    <property type="entry name" value="ELP6"/>
</dbReference>
<feature type="non-terminal residue" evidence="3">
    <location>
        <position position="267"/>
    </location>
</feature>
<proteinExistence type="inferred from homology"/>
<accession>A0A9W8DGB9</accession>
<dbReference type="GO" id="GO:0002098">
    <property type="term" value="P:tRNA wobble uridine modification"/>
    <property type="evidence" value="ECO:0007669"/>
    <property type="project" value="InterPro"/>
</dbReference>
<dbReference type="Proteomes" id="UP001150569">
    <property type="component" value="Unassembled WGS sequence"/>
</dbReference>